<proteinExistence type="predicted"/>
<evidence type="ECO:0000313" key="2">
    <source>
        <dbReference type="Proteomes" id="UP001057452"/>
    </source>
</evidence>
<comment type="caution">
    <text evidence="1">The sequence shown here is derived from an EMBL/GenBank/DDBJ whole genome shotgun (WGS) entry which is preliminary data.</text>
</comment>
<dbReference type="Proteomes" id="UP001057452">
    <property type="component" value="Chromosome 14"/>
</dbReference>
<name>A0ACB9WJM1_CHAAC</name>
<gene>
    <name evidence="1" type="ORF">KUCAC02_002807</name>
</gene>
<reference evidence="1" key="1">
    <citation type="submission" date="2022-05" db="EMBL/GenBank/DDBJ databases">
        <title>Chromosome-level genome of Chaenocephalus aceratus.</title>
        <authorList>
            <person name="Park H."/>
        </authorList>
    </citation>
    <scope>NUCLEOTIDE SEQUENCE</scope>
    <source>
        <strain evidence="1">KU_202001</strain>
    </source>
</reference>
<organism evidence="1 2">
    <name type="scientific">Chaenocephalus aceratus</name>
    <name type="common">Blackfin icefish</name>
    <name type="synonym">Chaenichthys aceratus</name>
    <dbReference type="NCBI Taxonomy" id="36190"/>
    <lineage>
        <taxon>Eukaryota</taxon>
        <taxon>Metazoa</taxon>
        <taxon>Chordata</taxon>
        <taxon>Craniata</taxon>
        <taxon>Vertebrata</taxon>
        <taxon>Euteleostomi</taxon>
        <taxon>Actinopterygii</taxon>
        <taxon>Neopterygii</taxon>
        <taxon>Teleostei</taxon>
        <taxon>Neoteleostei</taxon>
        <taxon>Acanthomorphata</taxon>
        <taxon>Eupercaria</taxon>
        <taxon>Perciformes</taxon>
        <taxon>Notothenioidei</taxon>
        <taxon>Channichthyidae</taxon>
        <taxon>Chaenocephalus</taxon>
    </lineage>
</organism>
<protein>
    <submittedName>
        <fullName evidence="1">Uncharacterized protein</fullName>
    </submittedName>
</protein>
<keyword evidence="2" id="KW-1185">Reference proteome</keyword>
<sequence>SFLFSIFSVYPPLSADSISFSFCLFWSASACTSVSICLHDCTFSILPSQIPLCLSSSDNLPGEVRRWLLQLSQSHPDTW</sequence>
<dbReference type="EMBL" id="CM043798">
    <property type="protein sequence ID" value="KAI4813569.1"/>
    <property type="molecule type" value="Genomic_DNA"/>
</dbReference>
<feature type="non-terminal residue" evidence="1">
    <location>
        <position position="79"/>
    </location>
</feature>
<feature type="non-terminal residue" evidence="1">
    <location>
        <position position="1"/>
    </location>
</feature>
<evidence type="ECO:0000313" key="1">
    <source>
        <dbReference type="EMBL" id="KAI4813569.1"/>
    </source>
</evidence>
<accession>A0ACB9WJM1</accession>